<keyword evidence="4" id="KW-0029">Amino-acid transport</keyword>
<proteinExistence type="inferred from homology"/>
<protein>
    <submittedName>
        <fullName evidence="6">Putative amino acid uptake ABC transporter solute-binding protein, LeuIle/Val-binding protein family protein</fullName>
    </submittedName>
</protein>
<dbReference type="RefSeq" id="WP_008334644.1">
    <property type="nucleotide sequence ID" value="NZ_CH902578.1"/>
</dbReference>
<dbReference type="CDD" id="cd20013">
    <property type="entry name" value="PBP1_RPA0985_benzoate-like"/>
    <property type="match status" value="1"/>
</dbReference>
<name>A3VA37_9RHOB</name>
<evidence type="ECO:0000313" key="6">
    <source>
        <dbReference type="EMBL" id="EAQ14778.1"/>
    </source>
</evidence>
<dbReference type="InterPro" id="IPR028081">
    <property type="entry name" value="Leu-bd"/>
</dbReference>
<dbReference type="EMBL" id="AAMT01000001">
    <property type="protein sequence ID" value="EAQ14778.1"/>
    <property type="molecule type" value="Genomic_DNA"/>
</dbReference>
<evidence type="ECO:0000256" key="2">
    <source>
        <dbReference type="ARBA" id="ARBA00022448"/>
    </source>
</evidence>
<keyword evidence="7" id="KW-1185">Reference proteome</keyword>
<keyword evidence="2" id="KW-0813">Transport</keyword>
<comment type="caution">
    <text evidence="6">The sequence shown here is derived from an EMBL/GenBank/DDBJ whole genome shotgun (WGS) entry which is preliminary data.</text>
</comment>
<keyword evidence="3" id="KW-0732">Signal</keyword>
<dbReference type="eggNOG" id="COG0683">
    <property type="taxonomic scope" value="Bacteria"/>
</dbReference>
<comment type="similarity">
    <text evidence="1">Belongs to the leucine-binding protein family.</text>
</comment>
<sequence length="365" mass="38809">MADTLKVGVVGPMTGPLAVMGEQWRQGIETFMELNGDKAGDTTIEVVYRDTTGNPANAKQMAQELIVRERVQALVGFGISPSAAAAAPVINEVQIPTFLPHVASPALMDASPYFVRLGQNIATNAEVAAKWARESGMESAYVAVADYAPGHDVANAFKPAFEGAGGTVTGSDNIPLSTVDFSPFAERIAEAQPDMVQLFIPPGAQAVSMVKAMAARGLMEDTLIMGQGEAEDSDIHLFDGTIKNFHSAIYYSESLDNPENEAFVGGLQAKFGEDVLPSTFTLGAYDSMALIYALASEMGADFNGDAVMAKLAGYSWASPRGKITLDAESREPIQDFVIRRVEDVDGQLRNVVVDTIPQVHPISGS</sequence>
<evidence type="ECO:0000256" key="3">
    <source>
        <dbReference type="ARBA" id="ARBA00022729"/>
    </source>
</evidence>
<dbReference type="OrthoDB" id="435355at2"/>
<dbReference type="InterPro" id="IPR000709">
    <property type="entry name" value="Leu_Ile_Val-bd"/>
</dbReference>
<gene>
    <name evidence="6" type="ORF">RB2654_19383</name>
</gene>
<dbReference type="HOGENOM" id="CLU_027128_1_2_5"/>
<dbReference type="Gene3D" id="3.40.50.2300">
    <property type="match status" value="2"/>
</dbReference>
<evidence type="ECO:0000259" key="5">
    <source>
        <dbReference type="Pfam" id="PF13458"/>
    </source>
</evidence>
<dbReference type="PANTHER" id="PTHR30483:SF6">
    <property type="entry name" value="PERIPLASMIC BINDING PROTEIN OF ABC TRANSPORTER FOR NATURAL AMINO ACIDS"/>
    <property type="match status" value="1"/>
</dbReference>
<dbReference type="Pfam" id="PF13458">
    <property type="entry name" value="Peripla_BP_6"/>
    <property type="match status" value="1"/>
</dbReference>
<organism evidence="6 7">
    <name type="scientific">Maritimibacter alkaliphilus HTCC2654</name>
    <dbReference type="NCBI Taxonomy" id="314271"/>
    <lineage>
        <taxon>Bacteria</taxon>
        <taxon>Pseudomonadati</taxon>
        <taxon>Pseudomonadota</taxon>
        <taxon>Alphaproteobacteria</taxon>
        <taxon>Rhodobacterales</taxon>
        <taxon>Roseobacteraceae</taxon>
        <taxon>Maritimibacter</taxon>
    </lineage>
</organism>
<evidence type="ECO:0000313" key="7">
    <source>
        <dbReference type="Proteomes" id="UP000002931"/>
    </source>
</evidence>
<dbReference type="SUPFAM" id="SSF53822">
    <property type="entry name" value="Periplasmic binding protein-like I"/>
    <property type="match status" value="1"/>
</dbReference>
<feature type="domain" description="Leucine-binding protein" evidence="5">
    <location>
        <begin position="4"/>
        <end position="342"/>
    </location>
</feature>
<dbReference type="PRINTS" id="PR00337">
    <property type="entry name" value="LEUILEVALBP"/>
</dbReference>
<dbReference type="InterPro" id="IPR028082">
    <property type="entry name" value="Peripla_BP_I"/>
</dbReference>
<dbReference type="InterPro" id="IPR051010">
    <property type="entry name" value="BCAA_transport"/>
</dbReference>
<dbReference type="STRING" id="314271.RB2654_19383"/>
<evidence type="ECO:0000256" key="1">
    <source>
        <dbReference type="ARBA" id="ARBA00010062"/>
    </source>
</evidence>
<dbReference type="PANTHER" id="PTHR30483">
    <property type="entry name" value="LEUCINE-SPECIFIC-BINDING PROTEIN"/>
    <property type="match status" value="1"/>
</dbReference>
<reference evidence="6 7" key="1">
    <citation type="journal article" date="2010" name="J. Bacteriol.">
        <title>Genome sequences of Pelagibaca bermudensis HTCC2601T and Maritimibacter alkaliphilus HTCC2654T, the type strains of two marine Roseobacter genera.</title>
        <authorList>
            <person name="Thrash J.C."/>
            <person name="Cho J.C."/>
            <person name="Ferriera S."/>
            <person name="Johnson J."/>
            <person name="Vergin K.L."/>
            <person name="Giovannoni S.J."/>
        </authorList>
    </citation>
    <scope>NUCLEOTIDE SEQUENCE [LARGE SCALE GENOMIC DNA]</scope>
    <source>
        <strain evidence="6 7">HTCC2654</strain>
    </source>
</reference>
<dbReference type="Proteomes" id="UP000002931">
    <property type="component" value="Unassembled WGS sequence"/>
</dbReference>
<dbReference type="GO" id="GO:0006865">
    <property type="term" value="P:amino acid transport"/>
    <property type="evidence" value="ECO:0007669"/>
    <property type="project" value="UniProtKB-KW"/>
</dbReference>
<dbReference type="AlphaFoldDB" id="A3VA37"/>
<accession>A3VA37</accession>
<evidence type="ECO:0000256" key="4">
    <source>
        <dbReference type="ARBA" id="ARBA00022970"/>
    </source>
</evidence>